<dbReference type="InterPro" id="IPR011332">
    <property type="entry name" value="Ribosomal_zn-bd"/>
</dbReference>
<dbReference type="Gene3D" id="2.20.25.30">
    <property type="match status" value="1"/>
</dbReference>
<dbReference type="VEuPathDB" id="TriTrypDB:LPAL13_210025000"/>
<dbReference type="NCBIfam" id="TIGR00280">
    <property type="entry name" value="eL43_euk_arch"/>
    <property type="match status" value="1"/>
</dbReference>
<dbReference type="eggNOG" id="KOG0402">
    <property type="taxonomic scope" value="Eukaryota"/>
</dbReference>
<keyword evidence="2" id="KW-0862">Zinc</keyword>
<dbReference type="SUPFAM" id="SSF57829">
    <property type="entry name" value="Zn-binding ribosomal proteins"/>
    <property type="match status" value="1"/>
</dbReference>
<dbReference type="EMBL" id="CP009390">
    <property type="protein sequence ID" value="AIN98290.1"/>
    <property type="molecule type" value="Genomic_DNA"/>
</dbReference>
<keyword evidence="6" id="KW-1185">Reference proteome</keyword>
<dbReference type="OrthoDB" id="268422at2759"/>
<dbReference type="VEuPathDB" id="TriTrypDB:LPMP_212130"/>
<dbReference type="AlphaFoldDB" id="A0A088RQZ1"/>
<dbReference type="FunFam" id="2.20.25.30:FF:000002">
    <property type="entry name" value="60S ribosomal protein L37a"/>
    <property type="match status" value="1"/>
</dbReference>
<evidence type="ECO:0000313" key="5">
    <source>
        <dbReference type="EMBL" id="AIN98290.1"/>
    </source>
</evidence>
<sequence>MAVFLRSNMAKRTVKMGVMGRYGTRYGANPRKRAKKLEVSQHAKHFCSFCGKFAFRRKAVGIWRCDGCSKTVAGGAYTLSTPNNSTVRSTVRRLRELAKI</sequence>
<dbReference type="InterPro" id="IPR002674">
    <property type="entry name" value="Ribosomal_eL43"/>
</dbReference>
<dbReference type="PANTHER" id="PTHR48129">
    <property type="entry name" value="60S RIBOSOMAL PROTEIN L37A"/>
    <property type="match status" value="1"/>
</dbReference>
<dbReference type="GO" id="GO:0005840">
    <property type="term" value="C:ribosome"/>
    <property type="evidence" value="ECO:0007669"/>
    <property type="project" value="UniProtKB-KW"/>
</dbReference>
<dbReference type="InterPro" id="IPR050522">
    <property type="entry name" value="Ribosomal_protein_eL43"/>
</dbReference>
<evidence type="ECO:0000256" key="1">
    <source>
        <dbReference type="ARBA" id="ARBA00008672"/>
    </source>
</evidence>
<dbReference type="GO" id="GO:1990904">
    <property type="term" value="C:ribonucleoprotein complex"/>
    <property type="evidence" value="ECO:0007669"/>
    <property type="project" value="UniProtKB-KW"/>
</dbReference>
<evidence type="ECO:0000256" key="4">
    <source>
        <dbReference type="ARBA" id="ARBA00023274"/>
    </source>
</evidence>
<evidence type="ECO:0000313" key="6">
    <source>
        <dbReference type="Proteomes" id="UP000063063"/>
    </source>
</evidence>
<keyword evidence="3 5" id="KW-0689">Ribosomal protein</keyword>
<dbReference type="HAMAP" id="MF_00327">
    <property type="entry name" value="Ribosomal_eL43"/>
    <property type="match status" value="1"/>
</dbReference>
<proteinExistence type="inferred from homology"/>
<dbReference type="Pfam" id="PF01780">
    <property type="entry name" value="Ribosomal_L37ae"/>
    <property type="match status" value="1"/>
</dbReference>
<dbReference type="InterPro" id="IPR011331">
    <property type="entry name" value="Ribosomal_eL37/eL43"/>
</dbReference>
<evidence type="ECO:0000256" key="3">
    <source>
        <dbReference type="ARBA" id="ARBA00022980"/>
    </source>
</evidence>
<dbReference type="Proteomes" id="UP000063063">
    <property type="component" value="Chromosome 21"/>
</dbReference>
<comment type="similarity">
    <text evidence="1">Belongs to the eukaryotic ribosomal protein eL43 family.</text>
</comment>
<protein>
    <submittedName>
        <fullName evidence="5">60S ribosomal protein L37a, putative</fullName>
    </submittedName>
</protein>
<dbReference type="GO" id="GO:0006412">
    <property type="term" value="P:translation"/>
    <property type="evidence" value="ECO:0007669"/>
    <property type="project" value="InterPro"/>
</dbReference>
<gene>
    <name evidence="5" type="ORF">LPMP_212130</name>
</gene>
<dbReference type="KEGG" id="lpan:LPMP_212130"/>
<accession>A0A088RQZ1</accession>
<dbReference type="GeneID" id="22575035"/>
<dbReference type="PANTHER" id="PTHR48129:SF1">
    <property type="entry name" value="LARGE RIBOSOMAL SUBUNIT PROTEIN EL43"/>
    <property type="match status" value="1"/>
</dbReference>
<reference evidence="5 6" key="1">
    <citation type="journal article" date="2015" name="Sci. Rep.">
        <title>The genome of Leishmania panamensis: insights into genomics of the L. (Viannia) subgenus.</title>
        <authorList>
            <person name="Llanes A."/>
            <person name="Restrepo C.M."/>
            <person name="Vecchio G.D."/>
            <person name="Anguizola F.J."/>
            <person name="Lleonart R."/>
        </authorList>
    </citation>
    <scope>NUCLEOTIDE SEQUENCE [LARGE SCALE GENOMIC DNA]</scope>
    <source>
        <strain evidence="5 6">MHOM/PA/94/PSC-1</strain>
    </source>
</reference>
<dbReference type="GO" id="GO:0003735">
    <property type="term" value="F:structural constituent of ribosome"/>
    <property type="evidence" value="ECO:0007669"/>
    <property type="project" value="InterPro"/>
</dbReference>
<name>A0A088RQZ1_LEIPA</name>
<organism evidence="5 6">
    <name type="scientific">Leishmania panamensis</name>
    <dbReference type="NCBI Taxonomy" id="5679"/>
    <lineage>
        <taxon>Eukaryota</taxon>
        <taxon>Discoba</taxon>
        <taxon>Euglenozoa</taxon>
        <taxon>Kinetoplastea</taxon>
        <taxon>Metakinetoplastina</taxon>
        <taxon>Trypanosomatida</taxon>
        <taxon>Trypanosomatidae</taxon>
        <taxon>Leishmaniinae</taxon>
        <taxon>Leishmania</taxon>
        <taxon>Leishmania guyanensis species complex</taxon>
    </lineage>
</organism>
<evidence type="ECO:0000256" key="2">
    <source>
        <dbReference type="ARBA" id="ARBA00022833"/>
    </source>
</evidence>
<keyword evidence="4" id="KW-0687">Ribonucleoprotein</keyword>
<dbReference type="RefSeq" id="XP_010698997.1">
    <property type="nucleotide sequence ID" value="XM_010700695.1"/>
</dbReference>